<dbReference type="SUPFAM" id="SSF52317">
    <property type="entry name" value="Class I glutamine amidotransferase-like"/>
    <property type="match status" value="1"/>
</dbReference>
<evidence type="ECO:0000256" key="3">
    <source>
        <dbReference type="ARBA" id="ARBA00022801"/>
    </source>
</evidence>
<reference evidence="6" key="1">
    <citation type="submission" date="2023-11" db="EMBL/GenBank/DDBJ databases">
        <authorList>
            <person name="Helweg L.P."/>
            <person name="Kiel A."/>
            <person name="Hitz F."/>
            <person name="Ruckert-Reed C."/>
            <person name="Busche T."/>
            <person name="Kaltschmidt B."/>
            <person name="Kaltschmidt C."/>
        </authorList>
    </citation>
    <scope>NUCLEOTIDE SEQUENCE [LARGE SCALE GENOMIC DNA]</scope>
    <source>
        <strain evidence="6">4.1</strain>
    </source>
</reference>
<evidence type="ECO:0000313" key="5">
    <source>
        <dbReference type="EMBL" id="WPF82351.1"/>
    </source>
</evidence>
<proteinExistence type="inferred from homology"/>
<keyword evidence="4" id="KW-0720">Serine protease</keyword>
<keyword evidence="2" id="KW-0645">Protease</keyword>
<dbReference type="PANTHER" id="PTHR20842">
    <property type="entry name" value="PROTEASE S51 ALPHA-ASPARTYL DIPEPTIDASE"/>
    <property type="match status" value="1"/>
</dbReference>
<dbReference type="PANTHER" id="PTHR20842:SF0">
    <property type="entry name" value="ALPHA-ASPARTYL DIPEPTIDASE"/>
    <property type="match status" value="1"/>
</dbReference>
<keyword evidence="6" id="KW-1185">Reference proteome</keyword>
<dbReference type="KEGG" id="sbil:SANBI_003704"/>
<organism evidence="5 6">
    <name type="scientific">Sanguibacter biliveldensis</name>
    <dbReference type="NCBI Taxonomy" id="3030830"/>
    <lineage>
        <taxon>Bacteria</taxon>
        <taxon>Bacillati</taxon>
        <taxon>Actinomycetota</taxon>
        <taxon>Actinomycetes</taxon>
        <taxon>Micrococcales</taxon>
        <taxon>Sanguibacteraceae</taxon>
        <taxon>Sanguibacter</taxon>
    </lineage>
</organism>
<accession>A0AAF1BY16</accession>
<dbReference type="Pfam" id="PF03575">
    <property type="entry name" value="Peptidase_S51"/>
    <property type="match status" value="1"/>
</dbReference>
<dbReference type="RefSeq" id="WP_319157682.1">
    <property type="nucleotide sequence ID" value="NZ_CP138359.1"/>
</dbReference>
<evidence type="ECO:0000256" key="1">
    <source>
        <dbReference type="ARBA" id="ARBA00006534"/>
    </source>
</evidence>
<name>A0AAF1BY16_9MICO</name>
<evidence type="ECO:0000313" key="6">
    <source>
        <dbReference type="Proteomes" id="UP001304340"/>
    </source>
</evidence>
<dbReference type="InterPro" id="IPR029062">
    <property type="entry name" value="Class_I_gatase-like"/>
</dbReference>
<dbReference type="InterPro" id="IPR005320">
    <property type="entry name" value="Peptidase_S51"/>
</dbReference>
<evidence type="ECO:0000256" key="2">
    <source>
        <dbReference type="ARBA" id="ARBA00022670"/>
    </source>
</evidence>
<protein>
    <submittedName>
        <fullName evidence="5">Type 1 glutamine amidotransferase-like domain-containing protein</fullName>
    </submittedName>
</protein>
<sequence length="212" mass="21780">MISALLLSAGLGAVPGFFEANGRPASGAPRVGFVAAATSIYPSAPWVDADRQALTGFGLDLVEIDLTVLDGDALAAAVTGLDAIYLAGGNTFVLLHHLRRSGLDEILPQLLDDGMLYLGASAGAAVAGSDIEPLGLMDDPSEAPQLDSTRGLGLVDAVLLPHADGQLPPYPTSLVDKIVSTYGQRFPIQRIDDDQALLVVDGVATIVPSPLG</sequence>
<dbReference type="GO" id="GO:0006508">
    <property type="term" value="P:proteolysis"/>
    <property type="evidence" value="ECO:0007669"/>
    <property type="project" value="UniProtKB-KW"/>
</dbReference>
<dbReference type="AlphaFoldDB" id="A0AAF1BY16"/>
<dbReference type="EMBL" id="CP138359">
    <property type="protein sequence ID" value="WPF82351.1"/>
    <property type="molecule type" value="Genomic_DNA"/>
</dbReference>
<evidence type="ECO:0000256" key="4">
    <source>
        <dbReference type="ARBA" id="ARBA00022825"/>
    </source>
</evidence>
<comment type="similarity">
    <text evidence="1">Belongs to the peptidase S51 family.</text>
</comment>
<dbReference type="Proteomes" id="UP001304340">
    <property type="component" value="Chromosome"/>
</dbReference>
<dbReference type="Gene3D" id="3.40.50.880">
    <property type="match status" value="1"/>
</dbReference>
<dbReference type="GO" id="GO:0008236">
    <property type="term" value="F:serine-type peptidase activity"/>
    <property type="evidence" value="ECO:0007669"/>
    <property type="project" value="UniProtKB-KW"/>
</dbReference>
<keyword evidence="3" id="KW-0378">Hydrolase</keyword>
<gene>
    <name evidence="5" type="ORF">SANBI_003704</name>
</gene>